<evidence type="ECO:0000256" key="5">
    <source>
        <dbReference type="RuleBase" id="RU000660"/>
    </source>
</evidence>
<dbReference type="RefSeq" id="WP_158350787.1">
    <property type="nucleotide sequence ID" value="NZ_CP032999.1"/>
</dbReference>
<evidence type="ECO:0000256" key="3">
    <source>
        <dbReference type="ARBA" id="ARBA00023274"/>
    </source>
</evidence>
<sequence length="123" mass="14376">MRHRKSGRYLNRTSSHYKSMFMNMTCSLLKHEIIKTTLSKAKELRTIIEPLITIAKVDSIAHRRLVFSRIRDKNGVLKLFTEIGPYFLNRPGGYTQIFKCGFRNGDKADVAYIKFVDRIVHKK</sequence>
<dbReference type="GO" id="GO:0006412">
    <property type="term" value="P:translation"/>
    <property type="evidence" value="ECO:0007669"/>
    <property type="project" value="UniProtKB-UniRule"/>
</dbReference>
<gene>
    <name evidence="4 6" type="primary">rplQ</name>
    <name evidence="6" type="ORF">D9V78_01685</name>
</gene>
<evidence type="ECO:0000256" key="2">
    <source>
        <dbReference type="ARBA" id="ARBA00022980"/>
    </source>
</evidence>
<evidence type="ECO:0000313" key="6">
    <source>
        <dbReference type="EMBL" id="QCI26109.1"/>
    </source>
</evidence>
<comment type="subunit">
    <text evidence="4">Part of the 50S ribosomal subunit. Contacts protein L32.</text>
</comment>
<dbReference type="EMBL" id="CP032999">
    <property type="protein sequence ID" value="QCI26109.1"/>
    <property type="molecule type" value="Genomic_DNA"/>
</dbReference>
<keyword evidence="3 4" id="KW-0687">Ribonucleoprotein</keyword>
<dbReference type="PANTHER" id="PTHR14413:SF16">
    <property type="entry name" value="LARGE RIBOSOMAL SUBUNIT PROTEIN BL17M"/>
    <property type="match status" value="1"/>
</dbReference>
<dbReference type="PANTHER" id="PTHR14413">
    <property type="entry name" value="RIBOSOMAL PROTEIN L17"/>
    <property type="match status" value="1"/>
</dbReference>
<evidence type="ECO:0000256" key="1">
    <source>
        <dbReference type="ARBA" id="ARBA00008777"/>
    </source>
</evidence>
<organism evidence="6 7">
    <name type="scientific">Buchnera aphidicola</name>
    <name type="common">Sarucallis kahawaluokalani</name>
    <dbReference type="NCBI Taxonomy" id="1241878"/>
    <lineage>
        <taxon>Bacteria</taxon>
        <taxon>Pseudomonadati</taxon>
        <taxon>Pseudomonadota</taxon>
        <taxon>Gammaproteobacteria</taxon>
        <taxon>Enterobacterales</taxon>
        <taxon>Erwiniaceae</taxon>
        <taxon>Buchnera</taxon>
    </lineage>
</organism>
<proteinExistence type="inferred from homology"/>
<dbReference type="FunFam" id="3.90.1030.10:FF:000001">
    <property type="entry name" value="50S ribosomal protein L17"/>
    <property type="match status" value="1"/>
</dbReference>
<dbReference type="InterPro" id="IPR047859">
    <property type="entry name" value="Ribosomal_bL17_CS"/>
</dbReference>
<dbReference type="GO" id="GO:0003735">
    <property type="term" value="F:structural constituent of ribosome"/>
    <property type="evidence" value="ECO:0007669"/>
    <property type="project" value="InterPro"/>
</dbReference>
<reference evidence="6 7" key="1">
    <citation type="submission" date="2018-10" db="EMBL/GenBank/DDBJ databases">
        <title>Comparative functional genomics of the obligate endosymbiont Buchnera aphidicola.</title>
        <authorList>
            <person name="Chong R.A."/>
        </authorList>
    </citation>
    <scope>NUCLEOTIDE SEQUENCE [LARGE SCALE GENOMIC DNA]</scope>
    <source>
        <strain evidence="6 7">Ska</strain>
    </source>
</reference>
<dbReference type="InterPro" id="IPR000456">
    <property type="entry name" value="Ribosomal_bL17"/>
</dbReference>
<dbReference type="OrthoDB" id="9809073at2"/>
<name>A0A4D6Y9N4_9GAMM</name>
<keyword evidence="2 4" id="KW-0689">Ribosomal protein</keyword>
<comment type="similarity">
    <text evidence="1 4 5">Belongs to the bacterial ribosomal protein bL17 family.</text>
</comment>
<dbReference type="Gene3D" id="3.90.1030.10">
    <property type="entry name" value="Ribosomal protein L17"/>
    <property type="match status" value="1"/>
</dbReference>
<dbReference type="AlphaFoldDB" id="A0A4D6Y9N4"/>
<dbReference type="NCBIfam" id="TIGR00059">
    <property type="entry name" value="L17"/>
    <property type="match status" value="1"/>
</dbReference>
<evidence type="ECO:0000313" key="7">
    <source>
        <dbReference type="Proteomes" id="UP000298685"/>
    </source>
</evidence>
<dbReference type="SUPFAM" id="SSF64263">
    <property type="entry name" value="Prokaryotic ribosomal protein L17"/>
    <property type="match status" value="1"/>
</dbReference>
<protein>
    <recommendedName>
        <fullName evidence="4">Large ribosomal subunit protein bL17</fullName>
    </recommendedName>
</protein>
<dbReference type="HAMAP" id="MF_01368">
    <property type="entry name" value="Ribosomal_bL17"/>
    <property type="match status" value="1"/>
</dbReference>
<dbReference type="PROSITE" id="PS01167">
    <property type="entry name" value="RIBOSOMAL_L17"/>
    <property type="match status" value="1"/>
</dbReference>
<evidence type="ECO:0000256" key="4">
    <source>
        <dbReference type="HAMAP-Rule" id="MF_01368"/>
    </source>
</evidence>
<dbReference type="Proteomes" id="UP000298685">
    <property type="component" value="Chromosome"/>
</dbReference>
<dbReference type="InterPro" id="IPR036373">
    <property type="entry name" value="Ribosomal_bL17_sf"/>
</dbReference>
<accession>A0A4D6Y9N4</accession>
<dbReference type="Pfam" id="PF01196">
    <property type="entry name" value="Ribosomal_L17"/>
    <property type="match status" value="1"/>
</dbReference>
<dbReference type="GO" id="GO:0022625">
    <property type="term" value="C:cytosolic large ribosomal subunit"/>
    <property type="evidence" value="ECO:0007669"/>
    <property type="project" value="TreeGrafter"/>
</dbReference>